<dbReference type="Gene3D" id="3.30.70.270">
    <property type="match status" value="1"/>
</dbReference>
<feature type="domain" description="GGDEF" evidence="7">
    <location>
        <begin position="397"/>
        <end position="527"/>
    </location>
</feature>
<dbReference type="InterPro" id="IPR033479">
    <property type="entry name" value="dCache_1"/>
</dbReference>
<dbReference type="PANTHER" id="PTHR45138">
    <property type="entry name" value="REGULATORY COMPONENTS OF SENSORY TRANSDUCTION SYSTEM"/>
    <property type="match status" value="1"/>
</dbReference>
<keyword evidence="4 6" id="KW-1133">Transmembrane helix</keyword>
<feature type="transmembrane region" description="Helical" evidence="6">
    <location>
        <begin position="15"/>
        <end position="37"/>
    </location>
</feature>
<dbReference type="GO" id="GO:0052621">
    <property type="term" value="F:diguanylate cyclase activity"/>
    <property type="evidence" value="ECO:0007669"/>
    <property type="project" value="TreeGrafter"/>
</dbReference>
<keyword evidence="9" id="KW-1185">Reference proteome</keyword>
<evidence type="ECO:0000259" key="7">
    <source>
        <dbReference type="PROSITE" id="PS50887"/>
    </source>
</evidence>
<dbReference type="AlphaFoldDB" id="A0A841TY61"/>
<evidence type="ECO:0000256" key="2">
    <source>
        <dbReference type="ARBA" id="ARBA00022475"/>
    </source>
</evidence>
<keyword evidence="2" id="KW-1003">Cell membrane</keyword>
<dbReference type="Pfam" id="PF02743">
    <property type="entry name" value="dCache_1"/>
    <property type="match status" value="1"/>
</dbReference>
<comment type="subcellular location">
    <subcellularLocation>
        <location evidence="1">Cell membrane</location>
        <topology evidence="1">Multi-pass membrane protein</topology>
    </subcellularLocation>
</comment>
<dbReference type="GO" id="GO:0043709">
    <property type="term" value="P:cell adhesion involved in single-species biofilm formation"/>
    <property type="evidence" value="ECO:0007669"/>
    <property type="project" value="TreeGrafter"/>
</dbReference>
<accession>A0A841TY61</accession>
<name>A0A841TY61_9BACL</name>
<sequence length="542" mass="59756">MFAASFAGRRKGYKLSLIIFVVVFFSVAATFALNTIVGYETQKKSLTNNTLELNRITANELSRTTQTIILNMQDTLKAASEHLAEGSWDSRTIQEHIDFLRKSVPYFNSVVLVDKSGVVMSTSPEALNVKGKKLTSAQTRQALELKKPLISAPYRAVTGRMIVMASYPVYRSGEYAGFLAGSIYLQEQNVFQRVLGQQGVNENGSFYYVVDAAGNLIFHPDKNRIGENVSSNPAVASIMKGQGGEMPIRNTLGMRFLAGFSVVPAVGWGIISQTPAANVESSVGEVVWRMALISAPLMILLLLLVVLIANRLAAPLNRLAMIAAKLNRGEASAEAIPEVKHWNYEANELYRAVSGAFRMLNKRAEDFSNQAHTDTLTGLTNRRLMDAIVEQWVGQGVPFSVIMLDLDRFKSVNDTYGHQKGDEVLRFLADLMRAEKRDSDYCCRYGGEEFAILMPYASEQQAYELAERIRMRTESAISPTGKAMTLSLGISTFPLRAGDAESLFKQADDALYQAKESGRNRTVVYRPRAVALKAEGGGSYSI</sequence>
<reference evidence="8 9" key="1">
    <citation type="submission" date="2020-08" db="EMBL/GenBank/DDBJ databases">
        <title>Cohnella phylogeny.</title>
        <authorList>
            <person name="Dunlap C."/>
        </authorList>
    </citation>
    <scope>NUCLEOTIDE SEQUENCE [LARGE SCALE GENOMIC DNA]</scope>
    <source>
        <strain evidence="8 9">DSM 25239</strain>
    </source>
</reference>
<dbReference type="InterPro" id="IPR029787">
    <property type="entry name" value="Nucleotide_cyclase"/>
</dbReference>
<evidence type="ECO:0000256" key="3">
    <source>
        <dbReference type="ARBA" id="ARBA00022692"/>
    </source>
</evidence>
<dbReference type="SMART" id="SM00267">
    <property type="entry name" value="GGDEF"/>
    <property type="match status" value="1"/>
</dbReference>
<dbReference type="SUPFAM" id="SSF103190">
    <property type="entry name" value="Sensory domain-like"/>
    <property type="match status" value="2"/>
</dbReference>
<organism evidence="8 9">
    <name type="scientific">Cohnella xylanilytica</name>
    <dbReference type="NCBI Taxonomy" id="557555"/>
    <lineage>
        <taxon>Bacteria</taxon>
        <taxon>Bacillati</taxon>
        <taxon>Bacillota</taxon>
        <taxon>Bacilli</taxon>
        <taxon>Bacillales</taxon>
        <taxon>Paenibacillaceae</taxon>
        <taxon>Cohnella</taxon>
    </lineage>
</organism>
<evidence type="ECO:0000256" key="5">
    <source>
        <dbReference type="ARBA" id="ARBA00023136"/>
    </source>
</evidence>
<dbReference type="InterPro" id="IPR050469">
    <property type="entry name" value="Diguanylate_Cyclase"/>
</dbReference>
<comment type="caution">
    <text evidence="8">The sequence shown here is derived from an EMBL/GenBank/DDBJ whole genome shotgun (WGS) entry which is preliminary data.</text>
</comment>
<dbReference type="Gene3D" id="3.30.450.20">
    <property type="entry name" value="PAS domain"/>
    <property type="match status" value="1"/>
</dbReference>
<dbReference type="PROSITE" id="PS50887">
    <property type="entry name" value="GGDEF"/>
    <property type="match status" value="1"/>
</dbReference>
<dbReference type="InterPro" id="IPR029151">
    <property type="entry name" value="Sensor-like_sf"/>
</dbReference>
<protein>
    <submittedName>
        <fullName evidence="8">GGDEF domain-containing protein</fullName>
    </submittedName>
</protein>
<dbReference type="GO" id="GO:1902201">
    <property type="term" value="P:negative regulation of bacterial-type flagellum-dependent cell motility"/>
    <property type="evidence" value="ECO:0007669"/>
    <property type="project" value="TreeGrafter"/>
</dbReference>
<dbReference type="CDD" id="cd01949">
    <property type="entry name" value="GGDEF"/>
    <property type="match status" value="1"/>
</dbReference>
<dbReference type="CDD" id="cd12912">
    <property type="entry name" value="PDC2_MCP_like"/>
    <property type="match status" value="1"/>
</dbReference>
<evidence type="ECO:0000313" key="8">
    <source>
        <dbReference type="EMBL" id="MBB6693206.1"/>
    </source>
</evidence>
<evidence type="ECO:0000313" key="9">
    <source>
        <dbReference type="Proteomes" id="UP000553776"/>
    </source>
</evidence>
<dbReference type="Pfam" id="PF00990">
    <property type="entry name" value="GGDEF"/>
    <property type="match status" value="1"/>
</dbReference>
<evidence type="ECO:0000256" key="1">
    <source>
        <dbReference type="ARBA" id="ARBA00004651"/>
    </source>
</evidence>
<proteinExistence type="predicted"/>
<dbReference type="FunFam" id="3.30.70.270:FF:000001">
    <property type="entry name" value="Diguanylate cyclase domain protein"/>
    <property type="match status" value="1"/>
</dbReference>
<keyword evidence="3 6" id="KW-0812">Transmembrane</keyword>
<dbReference type="PANTHER" id="PTHR45138:SF9">
    <property type="entry name" value="DIGUANYLATE CYCLASE DGCM-RELATED"/>
    <property type="match status" value="1"/>
</dbReference>
<feature type="transmembrane region" description="Helical" evidence="6">
    <location>
        <begin position="252"/>
        <end position="271"/>
    </location>
</feature>
<dbReference type="GO" id="GO:0005886">
    <property type="term" value="C:plasma membrane"/>
    <property type="evidence" value="ECO:0007669"/>
    <property type="project" value="UniProtKB-SubCell"/>
</dbReference>
<dbReference type="InterPro" id="IPR043128">
    <property type="entry name" value="Rev_trsase/Diguanyl_cyclase"/>
</dbReference>
<dbReference type="Gene3D" id="6.10.340.10">
    <property type="match status" value="1"/>
</dbReference>
<dbReference type="RefSeq" id="WP_185137185.1">
    <property type="nucleotide sequence ID" value="NZ_JACJVR010000068.1"/>
</dbReference>
<evidence type="ECO:0000256" key="4">
    <source>
        <dbReference type="ARBA" id="ARBA00022989"/>
    </source>
</evidence>
<gene>
    <name evidence="8" type="ORF">H7B90_17520</name>
</gene>
<dbReference type="EMBL" id="JACJVR010000068">
    <property type="protein sequence ID" value="MBB6693206.1"/>
    <property type="molecule type" value="Genomic_DNA"/>
</dbReference>
<dbReference type="Proteomes" id="UP000553776">
    <property type="component" value="Unassembled WGS sequence"/>
</dbReference>
<dbReference type="SUPFAM" id="SSF55073">
    <property type="entry name" value="Nucleotide cyclase"/>
    <property type="match status" value="1"/>
</dbReference>
<keyword evidence="5 6" id="KW-0472">Membrane</keyword>
<evidence type="ECO:0000256" key="6">
    <source>
        <dbReference type="SAM" id="Phobius"/>
    </source>
</evidence>
<dbReference type="NCBIfam" id="TIGR00254">
    <property type="entry name" value="GGDEF"/>
    <property type="match status" value="1"/>
</dbReference>
<dbReference type="InterPro" id="IPR000160">
    <property type="entry name" value="GGDEF_dom"/>
</dbReference>
<feature type="transmembrane region" description="Helical" evidence="6">
    <location>
        <begin position="286"/>
        <end position="309"/>
    </location>
</feature>
<dbReference type="CDD" id="cd18773">
    <property type="entry name" value="PDC1_HK_sensor"/>
    <property type="match status" value="1"/>
</dbReference>